<dbReference type="EnsemblPlants" id="AVESA.00010b.r2.7AG1194190.1">
    <property type="protein sequence ID" value="AVESA.00010b.r2.7AG1194190.1.CDS"/>
    <property type="gene ID" value="AVESA.00010b.r2.7AG1194190"/>
</dbReference>
<protein>
    <submittedName>
        <fullName evidence="1">Uncharacterized protein</fullName>
    </submittedName>
</protein>
<keyword evidence="2" id="KW-1185">Reference proteome</keyword>
<name>A0ACD5ZMU4_AVESA</name>
<dbReference type="Proteomes" id="UP001732700">
    <property type="component" value="Chromosome 7A"/>
</dbReference>
<sequence length="496" mass="55778">MKKKKAGVAPSPAAKRRESGGAGGGRPRKRARDANGDNSPPSHGDLIGSLPDEILGAIISLLPTKDGARTQALSRRWRPLWRSSPLNLKAVDLSSNPFKRFSIVSRILSDHPGPARRFSFPFIRLHKAKKRFAEDAAQIEAWFHSRGLDNLQELDISFDLLGRTPETEKRYPLPLSMLRLASTLLVARIGFCDFPTEIAPSVNIPLKQLTLTFVTISDEVLHRVLSACHVLETLFLQEIFDMGCLHITSPTLRSIGFSSLSLGKEELVIVDAPRLERLLFSLFEGEIIRVIRAPKLKILGPLSPLIAGIEIASLVFQGMIPVSLTRSICTVKVLALKFSVPDLDTVLDVLRCFPCLEKLYIIWVKHLKTSMKNVRSRRYDPLDPVKCLETHLRVLVLENYEGSEEGVGFAKFFVLNAKVLKEILFRVNEKIDKKWMADQHRMLGMETKASQDAQFVFRKRSYFNKYFDFDIHDLSVADPFERCFVDGVDALSGEAC</sequence>
<accession>A0ACD5ZMU4</accession>
<proteinExistence type="predicted"/>
<reference evidence="1" key="2">
    <citation type="submission" date="2025-09" db="UniProtKB">
        <authorList>
            <consortium name="EnsemblPlants"/>
        </authorList>
    </citation>
    <scope>IDENTIFICATION</scope>
</reference>
<evidence type="ECO:0000313" key="2">
    <source>
        <dbReference type="Proteomes" id="UP001732700"/>
    </source>
</evidence>
<evidence type="ECO:0000313" key="1">
    <source>
        <dbReference type="EnsemblPlants" id="AVESA.00010b.r2.7AG1194190.1.CDS"/>
    </source>
</evidence>
<reference evidence="1" key="1">
    <citation type="submission" date="2021-05" db="EMBL/GenBank/DDBJ databases">
        <authorList>
            <person name="Scholz U."/>
            <person name="Mascher M."/>
            <person name="Fiebig A."/>
        </authorList>
    </citation>
    <scope>NUCLEOTIDE SEQUENCE [LARGE SCALE GENOMIC DNA]</scope>
</reference>
<organism evidence="1 2">
    <name type="scientific">Avena sativa</name>
    <name type="common">Oat</name>
    <dbReference type="NCBI Taxonomy" id="4498"/>
    <lineage>
        <taxon>Eukaryota</taxon>
        <taxon>Viridiplantae</taxon>
        <taxon>Streptophyta</taxon>
        <taxon>Embryophyta</taxon>
        <taxon>Tracheophyta</taxon>
        <taxon>Spermatophyta</taxon>
        <taxon>Magnoliopsida</taxon>
        <taxon>Liliopsida</taxon>
        <taxon>Poales</taxon>
        <taxon>Poaceae</taxon>
        <taxon>BOP clade</taxon>
        <taxon>Pooideae</taxon>
        <taxon>Poodae</taxon>
        <taxon>Poeae</taxon>
        <taxon>Poeae Chloroplast Group 1 (Aveneae type)</taxon>
        <taxon>Aveninae</taxon>
        <taxon>Avena</taxon>
    </lineage>
</organism>